<sequence length="345" mass="39768">MNKNKILFTVLLVLRNEEKYIGRLIDTLLSQDFPIENYELIIVDGLSTDRTLAIVEKYQKEYPGFIRVITNERKTLPPGWNLGIRAAKGDYVLRIDGHTEVPSDFLTNNWETIKKQPDAACVGGIIISKGRGFQGSINEYVYSHPFGVGSSKFRTLTEDWEGFVETVPYGAYKKEIFEEIGYFNEDLKRNEDIEFHKRVYNYGGQFFLSTKIRSTYYVRDSLKGLINKSLGDGTWSMIANQVTPGSLSIYKKAPLYAFLIGTALFLGAFLHSVFFWLFMLALLSYTLLNGIVSFKFAREKGLPFFFPCFIAFFCMHFFRGLGSFLAYFKAEYWIYKKQSMSKKTK</sequence>
<comment type="caution">
    <text evidence="3">The sequence shown here is derived from an EMBL/GenBank/DDBJ whole genome shotgun (WGS) entry which is preliminary data.</text>
</comment>
<dbReference type="EC" id="2.4.-.-" evidence="3"/>
<feature type="domain" description="Glycosyltransferase 2-like" evidence="2">
    <location>
        <begin position="10"/>
        <end position="181"/>
    </location>
</feature>
<name>A0ABV6NEQ4_9BACI</name>
<keyword evidence="1" id="KW-0472">Membrane</keyword>
<keyword evidence="1" id="KW-0812">Transmembrane</keyword>
<dbReference type="EMBL" id="JBHLTR010000013">
    <property type="protein sequence ID" value="MFC0559240.1"/>
    <property type="molecule type" value="Genomic_DNA"/>
</dbReference>
<dbReference type="RefSeq" id="WP_273842029.1">
    <property type="nucleotide sequence ID" value="NZ_JAQQWT010000004.1"/>
</dbReference>
<gene>
    <name evidence="3" type="ORF">ACFFH4_09295</name>
</gene>
<dbReference type="InterPro" id="IPR029044">
    <property type="entry name" value="Nucleotide-diphossugar_trans"/>
</dbReference>
<feature type="transmembrane region" description="Helical" evidence="1">
    <location>
        <begin position="304"/>
        <end position="328"/>
    </location>
</feature>
<feature type="transmembrane region" description="Helical" evidence="1">
    <location>
        <begin position="255"/>
        <end position="284"/>
    </location>
</feature>
<keyword evidence="4" id="KW-1185">Reference proteome</keyword>
<organism evidence="3 4">
    <name type="scientific">Halalkalibacter alkalisediminis</name>
    <dbReference type="NCBI Taxonomy" id="935616"/>
    <lineage>
        <taxon>Bacteria</taxon>
        <taxon>Bacillati</taxon>
        <taxon>Bacillota</taxon>
        <taxon>Bacilli</taxon>
        <taxon>Bacillales</taxon>
        <taxon>Bacillaceae</taxon>
        <taxon>Halalkalibacter</taxon>
    </lineage>
</organism>
<evidence type="ECO:0000259" key="2">
    <source>
        <dbReference type="Pfam" id="PF00535"/>
    </source>
</evidence>
<reference evidence="3 4" key="1">
    <citation type="submission" date="2024-09" db="EMBL/GenBank/DDBJ databases">
        <authorList>
            <person name="Sun Q."/>
            <person name="Mori K."/>
        </authorList>
    </citation>
    <scope>NUCLEOTIDE SEQUENCE [LARGE SCALE GENOMIC DNA]</scope>
    <source>
        <strain evidence="3 4">NCAIM B.02301</strain>
    </source>
</reference>
<dbReference type="PANTHER" id="PTHR43630">
    <property type="entry name" value="POLY-BETA-1,6-N-ACETYL-D-GLUCOSAMINE SYNTHASE"/>
    <property type="match status" value="1"/>
</dbReference>
<dbReference type="GO" id="GO:0016757">
    <property type="term" value="F:glycosyltransferase activity"/>
    <property type="evidence" value="ECO:0007669"/>
    <property type="project" value="UniProtKB-KW"/>
</dbReference>
<dbReference type="Proteomes" id="UP001589833">
    <property type="component" value="Unassembled WGS sequence"/>
</dbReference>
<keyword evidence="3" id="KW-0328">Glycosyltransferase</keyword>
<proteinExistence type="predicted"/>
<evidence type="ECO:0000313" key="3">
    <source>
        <dbReference type="EMBL" id="MFC0559240.1"/>
    </source>
</evidence>
<protein>
    <submittedName>
        <fullName evidence="3">Glycosyltransferase family 2 protein</fullName>
        <ecNumber evidence="3">2.4.-.-</ecNumber>
    </submittedName>
</protein>
<dbReference type="Pfam" id="PF00535">
    <property type="entry name" value="Glycos_transf_2"/>
    <property type="match status" value="1"/>
</dbReference>
<keyword evidence="3" id="KW-0808">Transferase</keyword>
<keyword evidence="1" id="KW-1133">Transmembrane helix</keyword>
<dbReference type="SUPFAM" id="SSF53448">
    <property type="entry name" value="Nucleotide-diphospho-sugar transferases"/>
    <property type="match status" value="1"/>
</dbReference>
<evidence type="ECO:0000313" key="4">
    <source>
        <dbReference type="Proteomes" id="UP001589833"/>
    </source>
</evidence>
<dbReference type="InterPro" id="IPR001173">
    <property type="entry name" value="Glyco_trans_2-like"/>
</dbReference>
<accession>A0ABV6NEQ4</accession>
<dbReference type="PANTHER" id="PTHR43630:SF2">
    <property type="entry name" value="GLYCOSYLTRANSFERASE"/>
    <property type="match status" value="1"/>
</dbReference>
<dbReference type="Gene3D" id="3.90.550.10">
    <property type="entry name" value="Spore Coat Polysaccharide Biosynthesis Protein SpsA, Chain A"/>
    <property type="match status" value="1"/>
</dbReference>
<evidence type="ECO:0000256" key="1">
    <source>
        <dbReference type="SAM" id="Phobius"/>
    </source>
</evidence>
<dbReference type="CDD" id="cd02525">
    <property type="entry name" value="Succinoglycan_BP_ExoA"/>
    <property type="match status" value="1"/>
</dbReference>